<evidence type="ECO:0000256" key="2">
    <source>
        <dbReference type="ARBA" id="ARBA00012955"/>
    </source>
</evidence>
<evidence type="ECO:0000256" key="1">
    <source>
        <dbReference type="ARBA" id="ARBA00007220"/>
    </source>
</evidence>
<dbReference type="EMBL" id="LGRX02030394">
    <property type="protein sequence ID" value="KAK3245692.1"/>
    <property type="molecule type" value="Genomic_DNA"/>
</dbReference>
<comment type="similarity">
    <text evidence="1">Belongs to the adenylate kinase family.</text>
</comment>
<accession>A0AAE0EZA9</accession>
<sequence>MGTPLGIACKELMKNNVEVPDEISLQLLKNAMKSSGTSKVIIEDFPTSPEQAARFEKQVGRASLVINIECSTETMLTRSLNNAKMQDESDLKAGIGERAVPGGFITQQAAGSQPALRDAGVNLKQMREILNHRMEQYEKRIGPVKEYFLNQDVLLTVSGEGATELVMDTYTAAVEHTEELIALKAKFLEFDADSSGTIDMKELTECFSSMGKVLLPDDMRRMKDQYGMTPSGELHFPEFVKLCRNELAMLARMEEYRVNFKIVDRDGSGEIDMAELQALFRQEAPQTPPRQRHKRTHRLPIHRVTHRRTHPSRT</sequence>
<name>A0AAE0EZA9_9CHLO</name>
<dbReference type="Pfam" id="PF00406">
    <property type="entry name" value="ADK"/>
    <property type="match status" value="1"/>
</dbReference>
<evidence type="ECO:0000256" key="5">
    <source>
        <dbReference type="ARBA" id="ARBA00022741"/>
    </source>
</evidence>
<reference evidence="10 11" key="1">
    <citation type="journal article" date="2015" name="Genome Biol. Evol.">
        <title>Comparative Genomics of a Bacterivorous Green Alga Reveals Evolutionary Causalities and Consequences of Phago-Mixotrophic Mode of Nutrition.</title>
        <authorList>
            <person name="Burns J.A."/>
            <person name="Paasch A."/>
            <person name="Narechania A."/>
            <person name="Kim E."/>
        </authorList>
    </citation>
    <scope>NUCLEOTIDE SEQUENCE [LARGE SCALE GENOMIC DNA]</scope>
    <source>
        <strain evidence="10 11">PLY_AMNH</strain>
    </source>
</reference>
<keyword evidence="7" id="KW-0106">Calcium</keyword>
<gene>
    <name evidence="10" type="ORF">CYMTET_44753</name>
</gene>
<dbReference type="InterPro" id="IPR018247">
    <property type="entry name" value="EF_Hand_1_Ca_BS"/>
</dbReference>
<dbReference type="GO" id="GO:0005509">
    <property type="term" value="F:calcium ion binding"/>
    <property type="evidence" value="ECO:0007669"/>
    <property type="project" value="InterPro"/>
</dbReference>
<evidence type="ECO:0000256" key="4">
    <source>
        <dbReference type="ARBA" id="ARBA00022737"/>
    </source>
</evidence>
<keyword evidence="6" id="KW-0418">Kinase</keyword>
<organism evidence="10 11">
    <name type="scientific">Cymbomonas tetramitiformis</name>
    <dbReference type="NCBI Taxonomy" id="36881"/>
    <lineage>
        <taxon>Eukaryota</taxon>
        <taxon>Viridiplantae</taxon>
        <taxon>Chlorophyta</taxon>
        <taxon>Pyramimonadophyceae</taxon>
        <taxon>Pyramimonadales</taxon>
        <taxon>Pyramimonadaceae</taxon>
        <taxon>Cymbomonas</taxon>
    </lineage>
</organism>
<feature type="domain" description="EF-hand" evidence="9">
    <location>
        <begin position="251"/>
        <end position="286"/>
    </location>
</feature>
<dbReference type="EC" id="2.7.4.3" evidence="2"/>
<dbReference type="PROSITE" id="PS00018">
    <property type="entry name" value="EF_HAND_1"/>
    <property type="match status" value="2"/>
</dbReference>
<evidence type="ECO:0000313" key="10">
    <source>
        <dbReference type="EMBL" id="KAK3245692.1"/>
    </source>
</evidence>
<feature type="compositionally biased region" description="Basic residues" evidence="8">
    <location>
        <begin position="290"/>
        <end position="314"/>
    </location>
</feature>
<keyword evidence="4" id="KW-0677">Repeat</keyword>
<dbReference type="InterPro" id="IPR011992">
    <property type="entry name" value="EF-hand-dom_pair"/>
</dbReference>
<dbReference type="SMART" id="SM00054">
    <property type="entry name" value="EFh"/>
    <property type="match status" value="2"/>
</dbReference>
<evidence type="ECO:0000256" key="7">
    <source>
        <dbReference type="ARBA" id="ARBA00022837"/>
    </source>
</evidence>
<keyword evidence="5" id="KW-0547">Nucleotide-binding</keyword>
<dbReference type="Gene3D" id="3.40.50.300">
    <property type="entry name" value="P-loop containing nucleotide triphosphate hydrolases"/>
    <property type="match status" value="1"/>
</dbReference>
<dbReference type="PANTHER" id="PTHR23359">
    <property type="entry name" value="NUCLEOTIDE KINASE"/>
    <property type="match status" value="1"/>
</dbReference>
<proteinExistence type="inferred from homology"/>
<dbReference type="GO" id="GO:0005524">
    <property type="term" value="F:ATP binding"/>
    <property type="evidence" value="ECO:0007669"/>
    <property type="project" value="InterPro"/>
</dbReference>
<protein>
    <recommendedName>
        <fullName evidence="2">adenylate kinase</fullName>
        <ecNumber evidence="2">2.7.4.3</ecNumber>
    </recommendedName>
</protein>
<dbReference type="SUPFAM" id="SSF47473">
    <property type="entry name" value="EF-hand"/>
    <property type="match status" value="1"/>
</dbReference>
<dbReference type="GO" id="GO:0043226">
    <property type="term" value="C:organelle"/>
    <property type="evidence" value="ECO:0007669"/>
    <property type="project" value="UniProtKB-ARBA"/>
</dbReference>
<keyword evidence="3" id="KW-0808">Transferase</keyword>
<keyword evidence="11" id="KW-1185">Reference proteome</keyword>
<evidence type="ECO:0000259" key="9">
    <source>
        <dbReference type="PROSITE" id="PS50222"/>
    </source>
</evidence>
<evidence type="ECO:0000313" key="11">
    <source>
        <dbReference type="Proteomes" id="UP001190700"/>
    </source>
</evidence>
<dbReference type="Pfam" id="PF13202">
    <property type="entry name" value="EF-hand_5"/>
    <property type="match status" value="2"/>
</dbReference>
<dbReference type="InterPro" id="IPR000850">
    <property type="entry name" value="Adenylat/UMP-CMP_kin"/>
</dbReference>
<comment type="caution">
    <text evidence="10">The sequence shown here is derived from an EMBL/GenBank/DDBJ whole genome shotgun (WGS) entry which is preliminary data.</text>
</comment>
<feature type="region of interest" description="Disordered" evidence="8">
    <location>
        <begin position="283"/>
        <end position="314"/>
    </location>
</feature>
<evidence type="ECO:0000256" key="6">
    <source>
        <dbReference type="ARBA" id="ARBA00022777"/>
    </source>
</evidence>
<evidence type="ECO:0000256" key="3">
    <source>
        <dbReference type="ARBA" id="ARBA00022679"/>
    </source>
</evidence>
<dbReference type="InterPro" id="IPR027417">
    <property type="entry name" value="P-loop_NTPase"/>
</dbReference>
<dbReference type="FunFam" id="1.10.238.10:FF:000178">
    <property type="entry name" value="Calmodulin-2 A"/>
    <property type="match status" value="1"/>
</dbReference>
<evidence type="ECO:0000256" key="8">
    <source>
        <dbReference type="SAM" id="MobiDB-lite"/>
    </source>
</evidence>
<dbReference type="PROSITE" id="PS50222">
    <property type="entry name" value="EF_HAND_2"/>
    <property type="match status" value="2"/>
</dbReference>
<feature type="domain" description="EF-hand" evidence="9">
    <location>
        <begin position="178"/>
        <end position="213"/>
    </location>
</feature>
<feature type="non-terminal residue" evidence="10">
    <location>
        <position position="314"/>
    </location>
</feature>
<dbReference type="SUPFAM" id="SSF52540">
    <property type="entry name" value="P-loop containing nucleoside triphosphate hydrolases"/>
    <property type="match status" value="1"/>
</dbReference>
<dbReference type="Gene3D" id="1.10.238.10">
    <property type="entry name" value="EF-hand"/>
    <property type="match status" value="1"/>
</dbReference>
<dbReference type="GO" id="GO:0004017">
    <property type="term" value="F:AMP kinase activity"/>
    <property type="evidence" value="ECO:0007669"/>
    <property type="project" value="UniProtKB-EC"/>
</dbReference>
<dbReference type="Proteomes" id="UP001190700">
    <property type="component" value="Unassembled WGS sequence"/>
</dbReference>
<dbReference type="InterPro" id="IPR002048">
    <property type="entry name" value="EF_hand_dom"/>
</dbReference>
<dbReference type="AlphaFoldDB" id="A0AAE0EZA9"/>